<dbReference type="GO" id="GO:0005315">
    <property type="term" value="F:phosphate transmembrane transporter activity"/>
    <property type="evidence" value="ECO:0007669"/>
    <property type="project" value="InterPro"/>
</dbReference>
<dbReference type="SUPFAM" id="SSF161098">
    <property type="entry name" value="MetI-like"/>
    <property type="match status" value="1"/>
</dbReference>
<reference evidence="12 13" key="1">
    <citation type="submission" date="2018-04" db="EMBL/GenBank/DDBJ databases">
        <title>Genomic Encyclopedia of Archaeal and Bacterial Type Strains, Phase II (KMG-II): from individual species to whole genera.</title>
        <authorList>
            <person name="Goeker M."/>
        </authorList>
    </citation>
    <scope>NUCLEOTIDE SEQUENCE [LARGE SCALE GENOMIC DNA]</scope>
    <source>
        <strain evidence="12 13">DSM 25521</strain>
    </source>
</reference>
<feature type="transmembrane region" description="Helical" evidence="9">
    <location>
        <begin position="439"/>
        <end position="461"/>
    </location>
</feature>
<feature type="transmembrane region" description="Helical" evidence="9">
    <location>
        <begin position="467"/>
        <end position="489"/>
    </location>
</feature>
<keyword evidence="4" id="KW-0813">Transport</keyword>
<comment type="subcellular location">
    <subcellularLocation>
        <location evidence="9">Cell inner membrane</location>
        <topology evidence="9">Multi-pass membrane protein</topology>
    </subcellularLocation>
    <subcellularLocation>
        <location evidence="1">Cell membrane</location>
        <topology evidence="1">Multi-pass membrane protein</topology>
    </subcellularLocation>
</comment>
<dbReference type="NCBIfam" id="TIGR00974">
    <property type="entry name" value="3a0107s02c"/>
    <property type="match status" value="1"/>
</dbReference>
<evidence type="ECO:0000256" key="9">
    <source>
        <dbReference type="RuleBase" id="RU363043"/>
    </source>
</evidence>
<name>A0A2T4Z266_9HYPH</name>
<dbReference type="GO" id="GO:0035435">
    <property type="term" value="P:phosphate ion transmembrane transport"/>
    <property type="evidence" value="ECO:0007669"/>
    <property type="project" value="InterPro"/>
</dbReference>
<evidence type="ECO:0000256" key="4">
    <source>
        <dbReference type="ARBA" id="ARBA00022448"/>
    </source>
</evidence>
<feature type="transmembrane region" description="Helical" evidence="9">
    <location>
        <begin position="31"/>
        <end position="56"/>
    </location>
</feature>
<dbReference type="Pfam" id="PF11812">
    <property type="entry name" value="DUF3333"/>
    <property type="match status" value="1"/>
</dbReference>
<keyword evidence="13" id="KW-1185">Reference proteome</keyword>
<dbReference type="OrthoDB" id="9807065at2"/>
<dbReference type="Pfam" id="PF00528">
    <property type="entry name" value="BPD_transp_1"/>
    <property type="match status" value="1"/>
</dbReference>
<keyword evidence="8 9" id="KW-0472">Membrane</keyword>
<keyword evidence="5 9" id="KW-1003">Cell membrane</keyword>
<dbReference type="PROSITE" id="PS50928">
    <property type="entry name" value="ABC_TM1"/>
    <property type="match status" value="1"/>
</dbReference>
<organism evidence="12 13">
    <name type="scientific">Phreatobacter oligotrophus</name>
    <dbReference type="NCBI Taxonomy" id="1122261"/>
    <lineage>
        <taxon>Bacteria</taxon>
        <taxon>Pseudomonadati</taxon>
        <taxon>Pseudomonadota</taxon>
        <taxon>Alphaproteobacteria</taxon>
        <taxon>Hyphomicrobiales</taxon>
        <taxon>Phreatobacteraceae</taxon>
        <taxon>Phreatobacter</taxon>
    </lineage>
</organism>
<feature type="transmembrane region" description="Helical" evidence="9">
    <location>
        <begin position="510"/>
        <end position="535"/>
    </location>
</feature>
<comment type="caution">
    <text evidence="12">The sequence shown here is derived from an EMBL/GenBank/DDBJ whole genome shotgun (WGS) entry which is preliminary data.</text>
</comment>
<dbReference type="InterPro" id="IPR024573">
    <property type="entry name" value="DUF3333"/>
</dbReference>
<dbReference type="CDD" id="cd06261">
    <property type="entry name" value="TM_PBP2"/>
    <property type="match status" value="1"/>
</dbReference>
<evidence type="ECO:0000256" key="1">
    <source>
        <dbReference type="ARBA" id="ARBA00004651"/>
    </source>
</evidence>
<feature type="transmembrane region" description="Helical" evidence="9">
    <location>
        <begin position="584"/>
        <end position="604"/>
    </location>
</feature>
<keyword evidence="6 9" id="KW-0812">Transmembrane</keyword>
<feature type="domain" description="ABC transmembrane type-1" evidence="11">
    <location>
        <begin position="394"/>
        <end position="600"/>
    </location>
</feature>
<comment type="similarity">
    <text evidence="2 9">Belongs to the binding-protein-dependent transport system permease family. CysTW subfamily.</text>
</comment>
<keyword evidence="7 9" id="KW-1133">Transmembrane helix</keyword>
<dbReference type="PANTHER" id="PTHR43470:SF5">
    <property type="entry name" value="PHOSPHATE TRANSPORT SYSTEM PERMEASE PROTEIN PSTA"/>
    <property type="match status" value="1"/>
</dbReference>
<evidence type="ECO:0000256" key="2">
    <source>
        <dbReference type="ARBA" id="ARBA00007069"/>
    </source>
</evidence>
<dbReference type="GO" id="GO:0005886">
    <property type="term" value="C:plasma membrane"/>
    <property type="evidence" value="ECO:0007669"/>
    <property type="project" value="UniProtKB-SubCell"/>
</dbReference>
<feature type="compositionally biased region" description="Basic and acidic residues" evidence="10">
    <location>
        <begin position="248"/>
        <end position="261"/>
    </location>
</feature>
<protein>
    <recommendedName>
        <fullName evidence="3 9">Phosphate transport system permease protein PstA</fullName>
    </recommendedName>
</protein>
<feature type="region of interest" description="Disordered" evidence="10">
    <location>
        <begin position="248"/>
        <end position="267"/>
    </location>
</feature>
<proteinExistence type="inferred from homology"/>
<dbReference type="InterPro" id="IPR000515">
    <property type="entry name" value="MetI-like"/>
</dbReference>
<dbReference type="InterPro" id="IPR035906">
    <property type="entry name" value="MetI-like_sf"/>
</dbReference>
<dbReference type="Gene3D" id="1.10.3720.10">
    <property type="entry name" value="MetI-like"/>
    <property type="match status" value="1"/>
</dbReference>
<dbReference type="InterPro" id="IPR005672">
    <property type="entry name" value="Phosphate_PstA"/>
</dbReference>
<dbReference type="AlphaFoldDB" id="A0A2T4Z266"/>
<dbReference type="Proteomes" id="UP000241808">
    <property type="component" value="Unassembled WGS sequence"/>
</dbReference>
<gene>
    <name evidence="12" type="ORF">C8P69_10519</name>
</gene>
<evidence type="ECO:0000313" key="12">
    <source>
        <dbReference type="EMBL" id="PTM54870.1"/>
    </source>
</evidence>
<evidence type="ECO:0000313" key="13">
    <source>
        <dbReference type="Proteomes" id="UP000241808"/>
    </source>
</evidence>
<evidence type="ECO:0000259" key="11">
    <source>
        <dbReference type="PROSITE" id="PS50928"/>
    </source>
</evidence>
<evidence type="ECO:0000256" key="6">
    <source>
        <dbReference type="ARBA" id="ARBA00022692"/>
    </source>
</evidence>
<evidence type="ECO:0000256" key="7">
    <source>
        <dbReference type="ARBA" id="ARBA00022989"/>
    </source>
</evidence>
<dbReference type="PANTHER" id="PTHR43470">
    <property type="entry name" value="PHOSPHATE TRANSPORT SYSTEM PERMEASE PROTEIN PSTA-RELATED"/>
    <property type="match status" value="1"/>
</dbReference>
<evidence type="ECO:0000256" key="3">
    <source>
        <dbReference type="ARBA" id="ARBA00016864"/>
    </source>
</evidence>
<evidence type="ECO:0000256" key="10">
    <source>
        <dbReference type="SAM" id="MobiDB-lite"/>
    </source>
</evidence>
<accession>A0A2T4Z266</accession>
<feature type="transmembrane region" description="Helical" evidence="9">
    <location>
        <begin position="390"/>
        <end position="419"/>
    </location>
</feature>
<evidence type="ECO:0000256" key="8">
    <source>
        <dbReference type="ARBA" id="ARBA00023136"/>
    </source>
</evidence>
<evidence type="ECO:0000256" key="5">
    <source>
        <dbReference type="ARBA" id="ARBA00022475"/>
    </source>
</evidence>
<sequence length="612" mass="65581">MTDVSLPRIATDLHTNDQAKGRLKARYRSEFIFQALGLGALLIAAGFLVIFLSTIITQAIPAFTQNYVKLTIELKPETFNPQNATGADLVKAIDTANFDGITAAAMRTFFPGATDRAARRALGNVLSSGAPTSMRRQVVANPSWIGTTQTFYLPLDDNADLFLKGLLAPTDTMKGAGDLSLSGTSGQVQLTATASNFQPLLAAIKAQLITVRDTLQRDLAGRERVTAGLERDIAALVRSVEAAGPADRERLQGRVESERRQLASNQNDVAQMRQRLEQLNQRIAGADASESLDNTVASYFVKINGGIIKLARIEASSATGEVLVAPTSAGTAAAGTWEIVRIAQAETNRRLPDREIAFLMAMKERGLVEQRISREFFLGGASREAELAGVWVAIVGSFLTLLITLGLSFPIGVAAAVYLEEFAPKNRFTEIIEVNINNLAAVPSIIYGLLGLAVFLNVFGMPRSAPVVGGFVLALMTLPIIIIASRAAIRAVPPSVKEAALGVGASHQQAVFHHVLPLAMPGILTGTILGMAHALGETAPLLMIGMVAFVVDAPNSITDAATLLPVQIFMWADFPEQAFQSKTAAAIVVLLVFLILMNAVAVFLRKKFERRW</sequence>
<dbReference type="EMBL" id="PZZL01000005">
    <property type="protein sequence ID" value="PTM54870.1"/>
    <property type="molecule type" value="Genomic_DNA"/>
</dbReference>